<organism evidence="5 6">
    <name type="scientific">Trichoderma gamsii</name>
    <dbReference type="NCBI Taxonomy" id="398673"/>
    <lineage>
        <taxon>Eukaryota</taxon>
        <taxon>Fungi</taxon>
        <taxon>Dikarya</taxon>
        <taxon>Ascomycota</taxon>
        <taxon>Pezizomycotina</taxon>
        <taxon>Sordariomycetes</taxon>
        <taxon>Hypocreomycetidae</taxon>
        <taxon>Hypocreales</taxon>
        <taxon>Hypocreaceae</taxon>
        <taxon>Trichoderma</taxon>
    </lineage>
</organism>
<proteinExistence type="predicted"/>
<dbReference type="InterPro" id="IPR056884">
    <property type="entry name" value="NPHP3-like_N"/>
</dbReference>
<feature type="domain" description="Nephrocystin 3-like N-terminal" evidence="4">
    <location>
        <begin position="427"/>
        <end position="594"/>
    </location>
</feature>
<feature type="compositionally biased region" description="Basic and acidic residues" evidence="2">
    <location>
        <begin position="345"/>
        <end position="358"/>
    </location>
</feature>
<dbReference type="InterPro" id="IPR015943">
    <property type="entry name" value="WD40/YVTN_repeat-like_dom_sf"/>
</dbReference>
<sequence>MRFESKLGDSLTPWFVSPLFRKPFAFPRRHRDEVVEVDPNSSDDENIRPLALERIPSSTASSIADRSVKDPLGLKVVYRPPKERKVDIIFVHGLGGSSRMTWTKDHNLDNFWPLTFLPHEPEIGDARIMTFGYNAKFKPGSSGSSTISVLDFAKELLYDLKYATDESSPELEDLRLGQKPIIFLVHSMGGLIVKEAYMQGKDDPEYAAIIKAISSIIFLSTPHRGTNLADTLNRILKVSLVAKPMQFISELTSGSQTLQKLNESFRHVAEKLQIISFYETRPTPIIKSATSIMVLEKESSVLGYPGEISKPLDADHNGVCKYDGPDDPRYITIRNALKSLVAKSNKKEGRENKGRHASSDSSSSSSEFNALDRDRHRGGSRRASTKEEPTNAPGTAEAAKVNLENYLSSAESPNQDFNFFRDRWTMGTCEWIFSNQAFTSWLEDDRTSPHVLWLQGNAAGGKSIMSSFIIDRLVRDGLPCHYFFFRFNDQKKRSIGTLLRSLAAQMANSIPAYAYKLLDVASVTTDLKAADFRSIWQWFFKETLFALGEEVGNPIYWVMDGLDEADTPSSLIRLLADIDAAAVKIPLRILIVSRKTHDLSSAFVRLGKRIDMDTIWIEGHPQDLLAYVEQEMDFTEDSEYRDQVVSQLLERTGGNFLWLHLAVHKINQCHTKLDVERALEDLPSGMHELYDRMALLVQNQPKASDRRLGQSILGWATCARRSLSIDELKDALGGTSDMREIVEIHRTVEDLCGGFVVVDNEGKIAMLHETAREYLTGSALYESSGLKPCAIDPRKTHDLLFKRCIACLTDPSLRNLINRGEPPALLNYAISSWYIHLSKGTCVDPNPEILEVVVRFLRSPHVLVWMFSAATQNELRFLVIASRYLAGVVLGLRQIQDEGESLAQRQATEVIEGWATDLIKIVGKFGKNLTRDPDSIYRRIPPFCPSPSMIYQQFGKKESRTLHVSGVATTRWDDCLARFSFESGAVASTVLNAGSRLVILTIDRRTSTIATYSDATFGEQRRMQHAERVLMIQVNKLGNLLVSYGYKTTRIWDITTGACIKVANNPATLPRPQAITFVQDEILMSSEDRCVRSLSISDESSVEWEFKSRVEEQGQVLDGIIANAPTCAAISHDGRMVAYGYRQHPITVWEIEPTVFYSEIVLDADGAIDMLEASSMRWHPLRYEIFCLSSIGVLFKWDPDYDQAEFTAHSGADKLNINPNGSLVVTGDARGNIKVYASADLSLLCHLHSQDNIVSLSFSSDSRRLYDMRSLYGIVWEPSTLVRLAEKSEYPESNTDLDFTGDNESLAKLSLYSEHTSAQFDSVISLARQPIGSLYCYATEDGVAMLGEVGKGNVGELARSASYLAMEHIVWSEDGRLVVLSDLGGRLLFKRVTRSSNKWSIQHEHDLVIPPSHGHMTQLVVHPSGDRLLAPTPTTLHCVNLKTWEISAKPCAVDVEPQIKWACHPTIPDYILGFSRTRVRIVSWATLDELCVRAYALPRVSKHQAPAPMTASHGLLARANTLRSNRDKLGRLILGQSFPQILFETHLAGSGEATREFLVFEAADITPSPGHATTELLYTTLPDHVASRIREPLAFLPRGKLAYLDIDSWICTFRLSMRPTLGGARRVGSSLSTSSLQSSGPTDPQPGRRLSETLSRRRGSQQITGTATERVAVARRHGSESAIPSNTSGIERHYFLPGDWATANEAYLCAMTPDGTLLCPQNGGIASVQSATLRK</sequence>
<dbReference type="Proteomes" id="UP000054821">
    <property type="component" value="Unassembled WGS sequence"/>
</dbReference>
<dbReference type="SUPFAM" id="SSF82171">
    <property type="entry name" value="DPP6 N-terminal domain-like"/>
    <property type="match status" value="1"/>
</dbReference>
<dbReference type="Pfam" id="PF24883">
    <property type="entry name" value="NPHP3_N"/>
    <property type="match status" value="1"/>
</dbReference>
<keyword evidence="6" id="KW-1185">Reference proteome</keyword>
<dbReference type="RefSeq" id="XP_024405437.1">
    <property type="nucleotide sequence ID" value="XM_024549775.1"/>
</dbReference>
<accession>A0A2P4ZKU8</accession>
<dbReference type="SUPFAM" id="SSF53474">
    <property type="entry name" value="alpha/beta-Hydrolases"/>
    <property type="match status" value="1"/>
</dbReference>
<dbReference type="GeneID" id="29982815"/>
<dbReference type="InterPro" id="IPR054471">
    <property type="entry name" value="GPIID_WHD"/>
</dbReference>
<reference evidence="5 6" key="1">
    <citation type="journal article" date="2016" name="Genome Announc.">
        <title>Draft Whole-Genome Sequence of Trichoderma gamsii T6085, a Promising Biocontrol Agent of Fusarium Head Blight on Wheat.</title>
        <authorList>
            <person name="Baroncelli R."/>
            <person name="Zapparata A."/>
            <person name="Piaggeschi G."/>
            <person name="Sarrocco S."/>
            <person name="Vannacci G."/>
        </authorList>
    </citation>
    <scope>NUCLEOTIDE SEQUENCE [LARGE SCALE GENOMIC DNA]</scope>
    <source>
        <strain evidence="5 6">T6085</strain>
    </source>
</reference>
<dbReference type="Pfam" id="PF22939">
    <property type="entry name" value="WHD_GPIID"/>
    <property type="match status" value="1"/>
</dbReference>
<dbReference type="EMBL" id="JPDN02000020">
    <property type="protein sequence ID" value="PON24933.1"/>
    <property type="molecule type" value="Genomic_DNA"/>
</dbReference>
<keyword evidence="1" id="KW-0677">Repeat</keyword>
<evidence type="ECO:0000259" key="3">
    <source>
        <dbReference type="Pfam" id="PF22939"/>
    </source>
</evidence>
<dbReference type="InterPro" id="IPR027417">
    <property type="entry name" value="P-loop_NTPase"/>
</dbReference>
<dbReference type="Gene3D" id="3.40.50.1820">
    <property type="entry name" value="alpha/beta hydrolase"/>
    <property type="match status" value="1"/>
</dbReference>
<dbReference type="PANTHER" id="PTHR10039">
    <property type="entry name" value="AMELOGENIN"/>
    <property type="match status" value="1"/>
</dbReference>
<feature type="region of interest" description="Disordered" evidence="2">
    <location>
        <begin position="342"/>
        <end position="397"/>
    </location>
</feature>
<dbReference type="PANTHER" id="PTHR10039:SF16">
    <property type="entry name" value="GPI INOSITOL-DEACYLASE"/>
    <property type="match status" value="1"/>
</dbReference>
<evidence type="ECO:0000256" key="2">
    <source>
        <dbReference type="SAM" id="MobiDB-lite"/>
    </source>
</evidence>
<evidence type="ECO:0000259" key="4">
    <source>
        <dbReference type="Pfam" id="PF24883"/>
    </source>
</evidence>
<name>A0A2P4ZKU8_9HYPO</name>
<feature type="region of interest" description="Disordered" evidence="2">
    <location>
        <begin position="1624"/>
        <end position="1666"/>
    </location>
</feature>
<feature type="compositionally biased region" description="Low complexity" evidence="2">
    <location>
        <begin position="1629"/>
        <end position="1639"/>
    </location>
</feature>
<dbReference type="Gene3D" id="2.130.10.10">
    <property type="entry name" value="YVTN repeat-like/Quinoprotein amine dehydrogenase"/>
    <property type="match status" value="2"/>
</dbReference>
<feature type="domain" description="GPI inositol-deacylase winged helix" evidence="3">
    <location>
        <begin position="705"/>
        <end position="778"/>
    </location>
</feature>
<comment type="caution">
    <text evidence="5">The sequence shown here is derived from an EMBL/GenBank/DDBJ whole genome shotgun (WGS) entry which is preliminary data.</text>
</comment>
<dbReference type="InterPro" id="IPR029058">
    <property type="entry name" value="AB_hydrolase_fold"/>
</dbReference>
<evidence type="ECO:0000313" key="6">
    <source>
        <dbReference type="Proteomes" id="UP000054821"/>
    </source>
</evidence>
<evidence type="ECO:0000256" key="1">
    <source>
        <dbReference type="ARBA" id="ARBA00022737"/>
    </source>
</evidence>
<evidence type="ECO:0008006" key="7">
    <source>
        <dbReference type="Google" id="ProtNLM"/>
    </source>
</evidence>
<evidence type="ECO:0000313" key="5">
    <source>
        <dbReference type="EMBL" id="PON24933.1"/>
    </source>
</evidence>
<dbReference type="Gene3D" id="3.40.50.300">
    <property type="entry name" value="P-loop containing nucleotide triphosphate hydrolases"/>
    <property type="match status" value="1"/>
</dbReference>
<protein>
    <recommendedName>
        <fullName evidence="7">NACHT and WD domain-containing protein</fullName>
    </recommendedName>
</protein>
<dbReference type="SUPFAM" id="SSF69322">
    <property type="entry name" value="Tricorn protease domain 2"/>
    <property type="match status" value="1"/>
</dbReference>
<gene>
    <name evidence="5" type="ORF">TGAM01_v206014</name>
</gene>